<evidence type="ECO:0000313" key="1">
    <source>
        <dbReference type="EMBL" id="MCA2014536.1"/>
    </source>
</evidence>
<accession>A0ABS7YFT5</accession>
<comment type="caution">
    <text evidence="1">The sequence shown here is derived from an EMBL/GenBank/DDBJ whole genome shotgun (WGS) entry which is preliminary data.</text>
</comment>
<proteinExistence type="predicted"/>
<dbReference type="InterPro" id="IPR036381">
    <property type="entry name" value="Tus_dom1"/>
</dbReference>
<evidence type="ECO:0000313" key="2">
    <source>
        <dbReference type="Proteomes" id="UP001199044"/>
    </source>
</evidence>
<keyword evidence="2" id="KW-1185">Reference proteome</keyword>
<reference evidence="2" key="1">
    <citation type="submission" date="2023-07" db="EMBL/GenBank/DDBJ databases">
        <title>Molecular identification of indigenous halophilic bacteria isolated from red sea cost, biodegradation of synthetic dyes and assessment of degraded metabolite toxicity.</title>
        <authorList>
            <person name="Chaieb K."/>
            <person name="Altayb H.N."/>
        </authorList>
    </citation>
    <scope>NUCLEOTIDE SEQUENCE [LARGE SCALE GENOMIC DNA]</scope>
    <source>
        <strain evidence="2">K20</strain>
    </source>
</reference>
<name>A0ABS7YFT5_9VIBR</name>
<dbReference type="InterPro" id="IPR036384">
    <property type="entry name" value="Tus_sf"/>
</dbReference>
<dbReference type="Proteomes" id="UP001199044">
    <property type="component" value="Unassembled WGS sequence"/>
</dbReference>
<dbReference type="SUPFAM" id="SSF56596">
    <property type="entry name" value="Replication terminator protein (Tus)"/>
    <property type="match status" value="1"/>
</dbReference>
<dbReference type="RefSeq" id="WP_225249181.1">
    <property type="nucleotide sequence ID" value="NZ_JAIWIU010000003.1"/>
</dbReference>
<organism evidence="1 2">
    <name type="scientific">Vibrio tritonius</name>
    <dbReference type="NCBI Taxonomy" id="1435069"/>
    <lineage>
        <taxon>Bacteria</taxon>
        <taxon>Pseudomonadati</taxon>
        <taxon>Pseudomonadota</taxon>
        <taxon>Gammaproteobacteria</taxon>
        <taxon>Vibrionales</taxon>
        <taxon>Vibrionaceae</taxon>
        <taxon>Vibrio</taxon>
    </lineage>
</organism>
<evidence type="ECO:0008006" key="3">
    <source>
        <dbReference type="Google" id="ProtNLM"/>
    </source>
</evidence>
<protein>
    <recommendedName>
        <fullName evidence="3">DNA replication terminus site-binding protein</fullName>
    </recommendedName>
</protein>
<sequence>MTRDDFRKQFQLILSVQCLIKDHLSRLSYCGNAIYELPQLERGEKVPDGFCAEKINATKEKVLSACIEPQYALTHNVNLPRRYLGYIRFDGSESDFEVVQDMINQDYDLKRQLFKDLKTYEPQERKRRQLTKELFGDLLIQSLMRKISLAPWDTREISFSWRRENYSPKLIDRNHAIALVRSKFSHLEEWQLLQKEARLAGVAKIYKYTQIKTHPQYVTIQNDADGCRVRGTVSNAHSPIIVFSRNAIQVNELKPFRETVQISKTKKYGFQPIIEGMTSLQKKVKLSEL</sequence>
<dbReference type="Gene3D" id="3.50.14.10">
    <property type="entry name" value="Replication terminator Tus, domain 1 superfamily/Replication terminator Tus"/>
    <property type="match status" value="1"/>
</dbReference>
<gene>
    <name evidence="1" type="ORF">LDJ79_00340</name>
</gene>
<dbReference type="EMBL" id="JAIWIU010000003">
    <property type="protein sequence ID" value="MCA2014536.1"/>
    <property type="molecule type" value="Genomic_DNA"/>
</dbReference>